<keyword evidence="3" id="KW-1185">Reference proteome</keyword>
<feature type="domain" description="RmlD-like substrate binding" evidence="1">
    <location>
        <begin position="3"/>
        <end position="273"/>
    </location>
</feature>
<dbReference type="PANTHER" id="PTHR43242">
    <property type="entry name" value="NAD(P)-BINDING ROSSMANN-FOLD SUPERFAMILY PROTEIN"/>
    <property type="match status" value="1"/>
</dbReference>
<dbReference type="PANTHER" id="PTHR43242:SF1">
    <property type="entry name" value="NAD(P)-BINDING ROSSMANN-FOLD SUPERFAMILY PROTEIN"/>
    <property type="match status" value="1"/>
</dbReference>
<protein>
    <submittedName>
        <fullName evidence="2">dTDP-4-dehydrorhamnose reductase</fullName>
    </submittedName>
</protein>
<reference evidence="3" key="1">
    <citation type="journal article" date="2015" name="Genome Announc.">
        <title>Draft Genome Sequence of an Anaerobic Ammonium-Oxidizing Bacterium, "Candidatus Brocadia sinica".</title>
        <authorList>
            <person name="Oshiki M."/>
            <person name="Shinyako-Hata K."/>
            <person name="Satoh H."/>
            <person name="Okabe S."/>
        </authorList>
    </citation>
    <scope>NUCLEOTIDE SEQUENCE [LARGE SCALE GENOMIC DNA]</scope>
    <source>
        <strain evidence="3">JPN1</strain>
    </source>
</reference>
<dbReference type="InterPro" id="IPR029903">
    <property type="entry name" value="RmlD-like-bd"/>
</dbReference>
<dbReference type="Pfam" id="PF04321">
    <property type="entry name" value="RmlD_sub_bind"/>
    <property type="match status" value="1"/>
</dbReference>
<name>A0ABQ0JTQ7_9BACT</name>
<dbReference type="InterPro" id="IPR036291">
    <property type="entry name" value="NAD(P)-bd_dom_sf"/>
</dbReference>
<sequence>MKKLLVTGASGFLGWNICQAAKNKWKTFGTVFSHPVGIAGVNIVKINLADFYELKKLFQETNPDAVIHTAANSDPNFCQIHRTESQKINVAASVHIAALCADYNIPCVFTSTDLVFNGLNAPYREEDPVCPVNFYGEQKVLAEKGMLKYHPLVAICRMALMFGISGPGAKSFIQPMTETMREGRELRLFVDEFRTPVSGKTAVSGIFLALEKARGLLHLGGIERISRYDFGKLLMETLNIREARLIPSRQKDVVMPAPRPPDVSLDSSKAFALGFKPFLLSEELNGLRGIV</sequence>
<organism evidence="2 3">
    <name type="scientific">Candidatus Brocadia sinica JPN1</name>
    <dbReference type="NCBI Taxonomy" id="1197129"/>
    <lineage>
        <taxon>Bacteria</taxon>
        <taxon>Pseudomonadati</taxon>
        <taxon>Planctomycetota</taxon>
        <taxon>Candidatus Brocadiia</taxon>
        <taxon>Candidatus Brocadiales</taxon>
        <taxon>Candidatus Brocadiaceae</taxon>
        <taxon>Candidatus Brocadia</taxon>
    </lineage>
</organism>
<evidence type="ECO:0000313" key="2">
    <source>
        <dbReference type="EMBL" id="GAN32139.1"/>
    </source>
</evidence>
<gene>
    <name evidence="2" type="ORF">BROSI_A0650</name>
</gene>
<accession>A0ABQ0JTQ7</accession>
<dbReference type="SUPFAM" id="SSF51735">
    <property type="entry name" value="NAD(P)-binding Rossmann-fold domains"/>
    <property type="match status" value="1"/>
</dbReference>
<dbReference type="Proteomes" id="UP000032309">
    <property type="component" value="Unassembled WGS sequence"/>
</dbReference>
<dbReference type="Gene3D" id="3.40.50.720">
    <property type="entry name" value="NAD(P)-binding Rossmann-like Domain"/>
    <property type="match status" value="1"/>
</dbReference>
<evidence type="ECO:0000259" key="1">
    <source>
        <dbReference type="Pfam" id="PF04321"/>
    </source>
</evidence>
<dbReference type="CDD" id="cd05254">
    <property type="entry name" value="dTDP_HR_like_SDR_e"/>
    <property type="match status" value="1"/>
</dbReference>
<proteinExistence type="predicted"/>
<dbReference type="RefSeq" id="WP_052562297.1">
    <property type="nucleotide sequence ID" value="NZ_BAFN01000001.1"/>
</dbReference>
<comment type="caution">
    <text evidence="2">The sequence shown here is derived from an EMBL/GenBank/DDBJ whole genome shotgun (WGS) entry which is preliminary data.</text>
</comment>
<evidence type="ECO:0000313" key="3">
    <source>
        <dbReference type="Proteomes" id="UP000032309"/>
    </source>
</evidence>
<dbReference type="EMBL" id="BAFN01000001">
    <property type="protein sequence ID" value="GAN32139.1"/>
    <property type="molecule type" value="Genomic_DNA"/>
</dbReference>